<organism evidence="3 4">
    <name type="scientific">Blastomonas marina</name>
    <dbReference type="NCBI Taxonomy" id="1867408"/>
    <lineage>
        <taxon>Bacteria</taxon>
        <taxon>Pseudomonadati</taxon>
        <taxon>Pseudomonadota</taxon>
        <taxon>Alphaproteobacteria</taxon>
        <taxon>Sphingomonadales</taxon>
        <taxon>Sphingomonadaceae</taxon>
        <taxon>Blastomonas</taxon>
    </lineage>
</organism>
<feature type="transmembrane region" description="Helical" evidence="1">
    <location>
        <begin position="226"/>
        <end position="245"/>
    </location>
</feature>
<keyword evidence="1" id="KW-0812">Transmembrane</keyword>
<keyword evidence="4" id="KW-1185">Reference proteome</keyword>
<feature type="transmembrane region" description="Helical" evidence="1">
    <location>
        <begin position="58"/>
        <end position="75"/>
    </location>
</feature>
<feature type="transmembrane region" description="Helical" evidence="1">
    <location>
        <begin position="12"/>
        <end position="31"/>
    </location>
</feature>
<evidence type="ECO:0000256" key="1">
    <source>
        <dbReference type="SAM" id="Phobius"/>
    </source>
</evidence>
<evidence type="ECO:0000259" key="2">
    <source>
        <dbReference type="Pfam" id="PF06724"/>
    </source>
</evidence>
<proteinExistence type="predicted"/>
<feature type="domain" description="DUF1206" evidence="2">
    <location>
        <begin position="184"/>
        <end position="250"/>
    </location>
</feature>
<dbReference type="Pfam" id="PF06724">
    <property type="entry name" value="DUF1206"/>
    <property type="match status" value="3"/>
</dbReference>
<name>A0ABQ1F977_9SPHN</name>
<dbReference type="Proteomes" id="UP000603317">
    <property type="component" value="Unassembled WGS sequence"/>
</dbReference>
<keyword evidence="1" id="KW-0472">Membrane</keyword>
<dbReference type="InterPro" id="IPR009597">
    <property type="entry name" value="DUF1206"/>
</dbReference>
<feature type="domain" description="DUF1206" evidence="2">
    <location>
        <begin position="14"/>
        <end position="78"/>
    </location>
</feature>
<dbReference type="RefSeq" id="WP_188641677.1">
    <property type="nucleotide sequence ID" value="NZ_BMID01000001.1"/>
</dbReference>
<feature type="transmembrane region" description="Helical" evidence="1">
    <location>
        <begin position="135"/>
        <end position="158"/>
    </location>
</feature>
<accession>A0ABQ1F977</accession>
<dbReference type="EMBL" id="BMID01000001">
    <property type="protein sequence ID" value="GGA03328.1"/>
    <property type="molecule type" value="Genomic_DNA"/>
</dbReference>
<feature type="transmembrane region" description="Helical" evidence="1">
    <location>
        <begin position="95"/>
        <end position="115"/>
    </location>
</feature>
<protein>
    <submittedName>
        <fullName evidence="3">Membrane protein</fullName>
    </submittedName>
</protein>
<evidence type="ECO:0000313" key="3">
    <source>
        <dbReference type="EMBL" id="GGA03328.1"/>
    </source>
</evidence>
<feature type="transmembrane region" description="Helical" evidence="1">
    <location>
        <begin position="187"/>
        <end position="206"/>
    </location>
</feature>
<gene>
    <name evidence="3" type="ORF">GCM10010923_10230</name>
</gene>
<comment type="caution">
    <text evidence="3">The sequence shown here is derived from an EMBL/GenBank/DDBJ whole genome shotgun (WGS) entry which is preliminary data.</text>
</comment>
<reference evidence="4" key="1">
    <citation type="journal article" date="2019" name="Int. J. Syst. Evol. Microbiol.">
        <title>The Global Catalogue of Microorganisms (GCM) 10K type strain sequencing project: providing services to taxonomists for standard genome sequencing and annotation.</title>
        <authorList>
            <consortium name="The Broad Institute Genomics Platform"/>
            <consortium name="The Broad Institute Genome Sequencing Center for Infectious Disease"/>
            <person name="Wu L."/>
            <person name="Ma J."/>
        </authorList>
    </citation>
    <scope>NUCLEOTIDE SEQUENCE [LARGE SCALE GENOMIC DNA]</scope>
    <source>
        <strain evidence="4">CGMCC 1.15297</strain>
    </source>
</reference>
<sequence length="268" mass="28690">MVDKSEKFSWFVRLGYMARGLTYMLLGYLALETGSGEASEGSTGVFDMLQEVPLGTPLLWVIAIGMLGYAAYKYLSGFANIYNRNDDIEGGLKRIGDVASGVAHTFLAFAAYQFATGTKSSGGDGTQERASTVLSYDLGGVVLGVIGLGFLVGGLMQAKKAYDLGFMKRISGRAPHWVCHIGRAGHAARAVVFAIIGWSLMQGAWFSSSSQVKGLGEAIVSLRDMGVVYTLVAIGLVMFGLFSFITSRYRVIPHLTSGSMKPDVPGRH</sequence>
<evidence type="ECO:0000313" key="4">
    <source>
        <dbReference type="Proteomes" id="UP000603317"/>
    </source>
</evidence>
<feature type="domain" description="DUF1206" evidence="2">
    <location>
        <begin position="96"/>
        <end position="162"/>
    </location>
</feature>
<keyword evidence="1" id="KW-1133">Transmembrane helix</keyword>